<evidence type="ECO:0000313" key="1">
    <source>
        <dbReference type="EMBL" id="CAF2157410.1"/>
    </source>
</evidence>
<name>A0A816YCL3_BRANA</name>
<dbReference type="EMBL" id="HG994361">
    <property type="protein sequence ID" value="CAF2157410.1"/>
    <property type="molecule type" value="Genomic_DNA"/>
</dbReference>
<dbReference type="AlphaFoldDB" id="A0A816YCL3"/>
<dbReference type="Proteomes" id="UP001295469">
    <property type="component" value="Chromosome A07"/>
</dbReference>
<accession>A0A816YCL3</accession>
<proteinExistence type="predicted"/>
<reference evidence="1" key="1">
    <citation type="submission" date="2021-01" db="EMBL/GenBank/DDBJ databases">
        <authorList>
            <consortium name="Genoscope - CEA"/>
            <person name="William W."/>
        </authorList>
    </citation>
    <scope>NUCLEOTIDE SEQUENCE</scope>
</reference>
<sequence length="51" mass="6005">MAGAADKLAWYLVITHTRCVSILLWKLFYSNIQICEFIENGKMESGRWQIR</sequence>
<organism evidence="1">
    <name type="scientific">Brassica napus</name>
    <name type="common">Rape</name>
    <dbReference type="NCBI Taxonomy" id="3708"/>
    <lineage>
        <taxon>Eukaryota</taxon>
        <taxon>Viridiplantae</taxon>
        <taxon>Streptophyta</taxon>
        <taxon>Embryophyta</taxon>
        <taxon>Tracheophyta</taxon>
        <taxon>Spermatophyta</taxon>
        <taxon>Magnoliopsida</taxon>
        <taxon>eudicotyledons</taxon>
        <taxon>Gunneridae</taxon>
        <taxon>Pentapetalae</taxon>
        <taxon>rosids</taxon>
        <taxon>malvids</taxon>
        <taxon>Brassicales</taxon>
        <taxon>Brassicaceae</taxon>
        <taxon>Brassiceae</taxon>
        <taxon>Brassica</taxon>
    </lineage>
</organism>
<gene>
    <name evidence="1" type="ORF">DARMORV10_A07P03490.1</name>
</gene>
<protein>
    <submittedName>
        <fullName evidence="1">(rape) hypothetical protein</fullName>
    </submittedName>
</protein>